<protein>
    <recommendedName>
        <fullName evidence="6 7">Urease subunit alpha</fullName>
        <ecNumber evidence="6 7">3.5.1.5</ecNumber>
    </recommendedName>
    <alternativeName>
        <fullName evidence="6">Urea amidohydrolase subunit alpha</fullName>
    </alternativeName>
</protein>
<name>A0A552FC15_MICAE</name>
<evidence type="ECO:0000256" key="1">
    <source>
        <dbReference type="ARBA" id="ARBA00004897"/>
    </source>
</evidence>
<dbReference type="GO" id="GO:0009039">
    <property type="term" value="F:urease activity"/>
    <property type="evidence" value="ECO:0007669"/>
    <property type="project" value="UniProtKB-UniRule"/>
</dbReference>
<feature type="binding site" evidence="6 9">
    <location>
        <position position="362"/>
    </location>
    <ligand>
        <name>Ni(2+)</name>
        <dbReference type="ChEBI" id="CHEBI:49786"/>
        <label>1</label>
    </ligand>
</feature>
<proteinExistence type="inferred from homology"/>
<dbReference type="InterPro" id="IPR017950">
    <property type="entry name" value="Urease_AS"/>
</dbReference>
<dbReference type="Gene3D" id="3.20.20.140">
    <property type="entry name" value="Metal-dependent hydrolases"/>
    <property type="match status" value="1"/>
</dbReference>
<reference evidence="15 16" key="1">
    <citation type="submission" date="2019-01" db="EMBL/GenBank/DDBJ databases">
        <title>Coherence of Microcystis species and biogeography revealed through population genomics.</title>
        <authorList>
            <person name="Perez-Carrascal O.M."/>
            <person name="Terrat Y."/>
            <person name="Giani A."/>
            <person name="Fortin N."/>
            <person name="Tromas N."/>
            <person name="Shapiro B.J."/>
        </authorList>
    </citation>
    <scope>NUCLEOTIDE SEQUENCE [LARGE SCALE GENOMIC DNA]</scope>
    <source>
        <strain evidence="15">Ma_QC_Ch_20071001_S25D</strain>
    </source>
</reference>
<dbReference type="PROSITE" id="PS51368">
    <property type="entry name" value="UREASE_3"/>
    <property type="match status" value="1"/>
</dbReference>
<keyword evidence="6 11" id="KW-0963">Cytoplasm</keyword>
<evidence type="ECO:0000256" key="10">
    <source>
        <dbReference type="PIRSR" id="PIRSR611612-52"/>
    </source>
</evidence>
<dbReference type="Pfam" id="PF00449">
    <property type="entry name" value="Urease_alpha"/>
    <property type="match status" value="1"/>
</dbReference>
<dbReference type="InterPro" id="IPR006680">
    <property type="entry name" value="Amidohydro-rel"/>
</dbReference>
<evidence type="ECO:0000256" key="6">
    <source>
        <dbReference type="HAMAP-Rule" id="MF_01953"/>
    </source>
</evidence>
<keyword evidence="2 6" id="KW-0533">Nickel</keyword>
<dbReference type="InterPro" id="IPR032466">
    <property type="entry name" value="Metal_Hydrolase"/>
</dbReference>
<feature type="binding site" description="via carbamate group" evidence="6 9">
    <location>
        <position position="219"/>
    </location>
    <ligand>
        <name>Ni(2+)</name>
        <dbReference type="ChEBI" id="CHEBI:49786"/>
        <label>1</label>
    </ligand>
</feature>
<dbReference type="PROSITE" id="PS00145">
    <property type="entry name" value="UREASE_2"/>
    <property type="match status" value="1"/>
</dbReference>
<evidence type="ECO:0000313" key="15">
    <source>
        <dbReference type="EMBL" id="TRU44237.1"/>
    </source>
</evidence>
<feature type="active site" description="Proton donor" evidence="6 10">
    <location>
        <position position="322"/>
    </location>
</feature>
<dbReference type="GO" id="GO:0005737">
    <property type="term" value="C:cytoplasm"/>
    <property type="evidence" value="ECO:0007669"/>
    <property type="project" value="UniProtKB-SubCell"/>
</dbReference>
<dbReference type="InterPro" id="IPR017951">
    <property type="entry name" value="Urease_asu_c"/>
</dbReference>
<evidence type="ECO:0000256" key="13">
    <source>
        <dbReference type="RuleBase" id="RU004158"/>
    </source>
</evidence>
<evidence type="ECO:0000256" key="7">
    <source>
        <dbReference type="NCBIfam" id="TIGR01792"/>
    </source>
</evidence>
<dbReference type="HAMAP" id="MF_01953">
    <property type="entry name" value="Urease_alpha"/>
    <property type="match status" value="1"/>
</dbReference>
<dbReference type="NCBIfam" id="NF009686">
    <property type="entry name" value="PRK13207.1"/>
    <property type="match status" value="1"/>
</dbReference>
<dbReference type="InterPro" id="IPR050112">
    <property type="entry name" value="Urease_alpha_subunit"/>
</dbReference>
<evidence type="ECO:0000256" key="4">
    <source>
        <dbReference type="ARBA" id="ARBA00022801"/>
    </source>
</evidence>
<dbReference type="PROSITE" id="PS01120">
    <property type="entry name" value="UREASE_1"/>
    <property type="match status" value="1"/>
</dbReference>
<comment type="caution">
    <text evidence="15">The sequence shown here is derived from an EMBL/GenBank/DDBJ whole genome shotgun (WGS) entry which is preliminary data.</text>
</comment>
<comment type="similarity">
    <text evidence="6 13">Belongs to the metallo-dependent hydrolases superfamily. Urease alpha subunit family.</text>
</comment>
<evidence type="ECO:0000256" key="5">
    <source>
        <dbReference type="ARBA" id="ARBA00047778"/>
    </source>
</evidence>
<dbReference type="NCBIfam" id="NF009685">
    <property type="entry name" value="PRK13206.1"/>
    <property type="match status" value="1"/>
</dbReference>
<feature type="binding site" evidence="6 9">
    <location>
        <position position="248"/>
    </location>
    <ligand>
        <name>Ni(2+)</name>
        <dbReference type="ChEBI" id="CHEBI:49786"/>
        <label>2</label>
    </ligand>
</feature>
<comment type="subcellular location">
    <subcellularLocation>
        <location evidence="6 11">Cytoplasm</location>
    </subcellularLocation>
</comment>
<comment type="PTM">
    <text evidence="8">Carbamylation allows a single lysine to coordinate two nickel ions.</text>
</comment>
<dbReference type="InterPro" id="IPR011059">
    <property type="entry name" value="Metal-dep_hydrolase_composite"/>
</dbReference>
<dbReference type="Gene3D" id="2.30.40.10">
    <property type="entry name" value="Urease, subunit C, domain 1"/>
    <property type="match status" value="1"/>
</dbReference>
<dbReference type="Proteomes" id="UP000316958">
    <property type="component" value="Unassembled WGS sequence"/>
</dbReference>
<evidence type="ECO:0000256" key="9">
    <source>
        <dbReference type="PIRSR" id="PIRSR611612-51"/>
    </source>
</evidence>
<comment type="catalytic activity">
    <reaction evidence="5 6 12">
        <text>urea + 2 H2O + H(+) = hydrogencarbonate + 2 NH4(+)</text>
        <dbReference type="Rhea" id="RHEA:20557"/>
        <dbReference type="ChEBI" id="CHEBI:15377"/>
        <dbReference type="ChEBI" id="CHEBI:15378"/>
        <dbReference type="ChEBI" id="CHEBI:16199"/>
        <dbReference type="ChEBI" id="CHEBI:17544"/>
        <dbReference type="ChEBI" id="CHEBI:28938"/>
        <dbReference type="EC" id="3.5.1.5"/>
    </reaction>
</comment>
<dbReference type="CDD" id="cd00375">
    <property type="entry name" value="Urease_alpha"/>
    <property type="match status" value="1"/>
</dbReference>
<dbReference type="EC" id="3.5.1.5" evidence="6 7"/>
<accession>A0A552FC15</accession>
<feature type="binding site" evidence="6 9">
    <location>
        <position position="136"/>
    </location>
    <ligand>
        <name>Ni(2+)</name>
        <dbReference type="ChEBI" id="CHEBI:49786"/>
        <label>1</label>
    </ligand>
</feature>
<organism evidence="15 16">
    <name type="scientific">Microcystis aeruginosa Ma_QC_Ch_20071001_S25D</name>
    <dbReference type="NCBI Taxonomy" id="2486250"/>
    <lineage>
        <taxon>Bacteria</taxon>
        <taxon>Bacillati</taxon>
        <taxon>Cyanobacteriota</taxon>
        <taxon>Cyanophyceae</taxon>
        <taxon>Oscillatoriophycideae</taxon>
        <taxon>Chroococcales</taxon>
        <taxon>Microcystaceae</taxon>
        <taxon>Microcystis</taxon>
    </lineage>
</organism>
<keyword evidence="3 6" id="KW-0479">Metal-binding</keyword>
<feature type="binding site" evidence="6 9">
    <location>
        <position position="138"/>
    </location>
    <ligand>
        <name>Ni(2+)</name>
        <dbReference type="ChEBI" id="CHEBI:49786"/>
        <label>1</label>
    </ligand>
</feature>
<dbReference type="EMBL" id="SFBE01000376">
    <property type="protein sequence ID" value="TRU44237.1"/>
    <property type="molecule type" value="Genomic_DNA"/>
</dbReference>
<evidence type="ECO:0000256" key="11">
    <source>
        <dbReference type="PROSITE-ProRule" id="PRU00700"/>
    </source>
</evidence>
<feature type="binding site" evidence="6 9">
    <location>
        <position position="274"/>
    </location>
    <ligand>
        <name>Ni(2+)</name>
        <dbReference type="ChEBI" id="CHEBI:49786"/>
        <label>2</label>
    </ligand>
</feature>
<evidence type="ECO:0000256" key="3">
    <source>
        <dbReference type="ARBA" id="ARBA00022723"/>
    </source>
</evidence>
<evidence type="ECO:0000256" key="2">
    <source>
        <dbReference type="ARBA" id="ARBA00022596"/>
    </source>
</evidence>
<comment type="cofactor">
    <cofactor evidence="6 9 12">
        <name>Ni cation</name>
        <dbReference type="ChEBI" id="CHEBI:25516"/>
    </cofactor>
    <text evidence="6 9 12">Binds 2 nickel ions per subunit.</text>
</comment>
<feature type="binding site" description="via carbamate group" evidence="6 9">
    <location>
        <position position="219"/>
    </location>
    <ligand>
        <name>Ni(2+)</name>
        <dbReference type="ChEBI" id="CHEBI:49786"/>
        <label>2</label>
    </ligand>
</feature>
<evidence type="ECO:0000259" key="14">
    <source>
        <dbReference type="PROSITE" id="PS51368"/>
    </source>
</evidence>
<comment type="pathway">
    <text evidence="1 6">Nitrogen metabolism; urea degradation; CO(2) and NH(3) from urea (urease route): step 1/1.</text>
</comment>
<dbReference type="InterPro" id="IPR029754">
    <property type="entry name" value="Urease_Ni-bd"/>
</dbReference>
<dbReference type="InterPro" id="IPR005848">
    <property type="entry name" value="Urease_asu"/>
</dbReference>
<comment type="subunit">
    <text evidence="6">Heterotrimer of UreA (gamma), UreB (beta) and UreC (alpha) subunits. Three heterotrimers associate to form the active enzyme.</text>
</comment>
<keyword evidence="4 6" id="KW-0378">Hydrolase</keyword>
<dbReference type="PRINTS" id="PR01752">
    <property type="entry name" value="UREASE"/>
</dbReference>
<dbReference type="UniPathway" id="UPA00258">
    <property type="reaction ID" value="UER00370"/>
</dbReference>
<evidence type="ECO:0000256" key="8">
    <source>
        <dbReference type="PIRSR" id="PIRSR611612-50"/>
    </source>
</evidence>
<dbReference type="PANTHER" id="PTHR43440:SF1">
    <property type="entry name" value="UREASE"/>
    <property type="match status" value="1"/>
</dbReference>
<dbReference type="SUPFAM" id="SSF51338">
    <property type="entry name" value="Composite domain of metallo-dependent hydrolases"/>
    <property type="match status" value="2"/>
</dbReference>
<dbReference type="InterPro" id="IPR011612">
    <property type="entry name" value="Urease_alpha_N_dom"/>
</dbReference>
<dbReference type="AlphaFoldDB" id="A0A552FC15"/>
<evidence type="ECO:0000256" key="12">
    <source>
        <dbReference type="RuleBase" id="RU000510"/>
    </source>
</evidence>
<feature type="domain" description="Urease" evidence="14">
    <location>
        <begin position="131"/>
        <end position="569"/>
    </location>
</feature>
<dbReference type="SUPFAM" id="SSF51556">
    <property type="entry name" value="Metallo-dependent hydrolases"/>
    <property type="match status" value="1"/>
</dbReference>
<feature type="modified residue" description="N6-carboxylysine" evidence="6 8">
    <location>
        <position position="219"/>
    </location>
</feature>
<dbReference type="PANTHER" id="PTHR43440">
    <property type="entry name" value="UREASE"/>
    <property type="match status" value="1"/>
</dbReference>
<comment type="PTM">
    <text evidence="6">Carboxylation allows a single lysine to coordinate two nickel ions.</text>
</comment>
<evidence type="ECO:0000313" key="16">
    <source>
        <dbReference type="Proteomes" id="UP000316958"/>
    </source>
</evidence>
<dbReference type="Pfam" id="PF01979">
    <property type="entry name" value="Amidohydro_1"/>
    <property type="match status" value="1"/>
</dbReference>
<gene>
    <name evidence="6 15" type="primary">ureC</name>
    <name evidence="15" type="ORF">EWV57_23070</name>
</gene>
<dbReference type="GO" id="GO:0043419">
    <property type="term" value="P:urea catabolic process"/>
    <property type="evidence" value="ECO:0007669"/>
    <property type="project" value="UniProtKB-UniRule"/>
</dbReference>
<sequence length="569" mass="61667">MNYRIDRRTYAETYGPTIGDKVRLADTELFIEVEKDFTTYGDEVKFGGGKVIRDGMGQSPISREDGAVDLVITNALILDWWGIVKADVGIKDGKIYQIGKAGNPHIQDNVDIIIGPATEALAGEGMILTAGGIDAHIHFICPQQIETAIASGITTMIGGGTGPATGTNATTCTPGEWNIYRMLEAAEAFPMNLGFLGKGNSSQPEGLAEQVKAGVIGLKLHEDWGTTPAAIDTCLSVADKYDVQVAIHTDTLNEAGFVEATIAAFKNRVIHTYHTEGAGGGHAPDIIRVCGEMNVLPSSTNPTRPYTVNTLEEHLDMLMVCHHLDRSIPEDVAFAESRIRRETIAAEDILHDLGAFSIISSDSQAMGRVGEVIIRTWQTAHKMRVQRGRLTGETGENDNLRARRYIAKYTINPAITHGISDHVGSIEVGKLADLVLWKPAFFGVKPEIVLKGGLIAWAQMGDANASIPTPQPVYMRPMFASFGGAIAKTSLTFVSKYAMKAGIPEKLKLKKTAVAVSNTRNISKASMKLNDALPRMEVNPETYEVRADGELLICEPATVLPMAQRYFLF</sequence>
<feature type="binding site" evidence="6 11">
    <location>
        <position position="221"/>
    </location>
    <ligand>
        <name>substrate</name>
    </ligand>
</feature>
<dbReference type="GO" id="GO:0016151">
    <property type="term" value="F:nickel cation binding"/>
    <property type="evidence" value="ECO:0007669"/>
    <property type="project" value="UniProtKB-UniRule"/>
</dbReference>
<dbReference type="NCBIfam" id="TIGR01792">
    <property type="entry name" value="urease_alph"/>
    <property type="match status" value="1"/>
</dbReference>